<protein>
    <recommendedName>
        <fullName evidence="9">AP-1 complex subunit gamma</fullName>
    </recommendedName>
</protein>
<comment type="subcellular location">
    <subcellularLocation>
        <location evidence="1">Cytoplasmic vesicle membrane</location>
    </subcellularLocation>
    <subcellularLocation>
        <location evidence="2">Golgi apparatus</location>
    </subcellularLocation>
</comment>
<dbReference type="Pfam" id="PF02883">
    <property type="entry name" value="Alpha_adaptinC2"/>
    <property type="match status" value="1"/>
</dbReference>
<name>A0A6A4HQJ7_9AGAR</name>
<evidence type="ECO:0000313" key="12">
    <source>
        <dbReference type="EMBL" id="KAE9400020.1"/>
    </source>
</evidence>
<dbReference type="Proteomes" id="UP000799118">
    <property type="component" value="Unassembled WGS sequence"/>
</dbReference>
<dbReference type="Gene3D" id="2.60.40.1230">
    <property type="match status" value="1"/>
</dbReference>
<dbReference type="GO" id="GO:0016482">
    <property type="term" value="P:cytosolic transport"/>
    <property type="evidence" value="ECO:0007669"/>
    <property type="project" value="UniProtKB-ARBA"/>
</dbReference>
<comment type="similarity">
    <text evidence="3 9">Belongs to the adaptor complexes large subunit family.</text>
</comment>
<dbReference type="EMBL" id="ML769462">
    <property type="protein sequence ID" value="KAE9400020.1"/>
    <property type="molecule type" value="Genomic_DNA"/>
</dbReference>
<dbReference type="OrthoDB" id="28053at2759"/>
<keyword evidence="7 9" id="KW-0472">Membrane</keyword>
<dbReference type="InterPro" id="IPR008153">
    <property type="entry name" value="GAE_dom"/>
</dbReference>
<evidence type="ECO:0000256" key="7">
    <source>
        <dbReference type="ARBA" id="ARBA00023136"/>
    </source>
</evidence>
<dbReference type="InterPro" id="IPR008152">
    <property type="entry name" value="Clathrin_a/b/g-adaptin_app_Ig"/>
</dbReference>
<keyword evidence="6 9" id="KW-0333">Golgi apparatus</keyword>
<evidence type="ECO:0000259" key="11">
    <source>
        <dbReference type="PROSITE" id="PS50180"/>
    </source>
</evidence>
<dbReference type="InterPro" id="IPR011989">
    <property type="entry name" value="ARM-like"/>
</dbReference>
<dbReference type="InterPro" id="IPR050840">
    <property type="entry name" value="Adaptor_Complx_Large_Subunit"/>
</dbReference>
<sequence length="807" mass="87531">MVYHNLKALIKGIRACKTVADERALIQQESAAIRASFREEDSFARHNNIAKLLYIPYAGISSTFRLGYLGIMLLLDENQEVLTLVTNSLKNDMNHSNMYAVGLALCTFANIASEEMSRDLANEIEKLLGSSNTYIRKKVPDLTDHFTTKAKNLLTDRNHGVLLSSITLVTEMVQTEPAVLEEFRNAVPLLVRNLKSLVTTGYSPEHDVSGITDPFLQVKVLRLLRLLGKGDARASETMNDILAQVATNTDSTKNVGNSILYETVLCFLSNKDNNIRYVALNTLNKVVSIDTNAVQRHRNIILDCLRDGDISIRRRALELSYALINEQNVRILIRELLAFLEVADDEFKLGLTTQICLAAERFAPNKRWHIDTVLRVLKLAGNFVREEILSAFIRLVAHTPELQAYTASKLYTALTSDISQESLTLSAAWILGEYSEVVLEGGLVDEEQPKPITDKEILDLLLSILDSPYANYLSRQYVLASITKISSRQTTSPNQQERISEVLTQYTSTPELELQQRAVEFASLFNLGQIREGVLERMPPPELKATVMGVVSENKPVGSSSGGDLLGSDEVSTPVTNGQSGGSRGNQDLLADIFGSSDPSAPTSGPTSGTASPPPKSQQSTIDDILGLFGNTPSATPAAAAAPPPGFMSTSSPPPPTMASNPLSAFSLPQTQSAAPTAPTPPVAPAPRLTSYTAYEKNSLKITLTPQTSANKPGVVMILARFQVSGGTSATGLTFQAAVPKSQQLQMLPMSNPDIAPGSMETQQMRVMAPVGSAVRLRLRIAYSIDGQAVQDQVDFAGFPPNLTGGA</sequence>
<evidence type="ECO:0000256" key="10">
    <source>
        <dbReference type="SAM" id="MobiDB-lite"/>
    </source>
</evidence>
<evidence type="ECO:0000256" key="8">
    <source>
        <dbReference type="ARBA" id="ARBA00023329"/>
    </source>
</evidence>
<dbReference type="SMART" id="SM00809">
    <property type="entry name" value="Alpha_adaptinC2"/>
    <property type="match status" value="1"/>
</dbReference>
<keyword evidence="4 9" id="KW-0813">Transport</keyword>
<dbReference type="AlphaFoldDB" id="A0A6A4HQJ7"/>
<evidence type="ECO:0000256" key="6">
    <source>
        <dbReference type="ARBA" id="ARBA00023034"/>
    </source>
</evidence>
<feature type="region of interest" description="Disordered" evidence="10">
    <location>
        <begin position="554"/>
        <end position="664"/>
    </location>
</feature>
<keyword evidence="8 9" id="KW-0968">Cytoplasmic vesicle</keyword>
<keyword evidence="5 9" id="KW-0653">Protein transport</keyword>
<dbReference type="PANTHER" id="PTHR22780">
    <property type="entry name" value="ADAPTIN, ALPHA/GAMMA/EPSILON"/>
    <property type="match status" value="1"/>
</dbReference>
<evidence type="ECO:0000256" key="1">
    <source>
        <dbReference type="ARBA" id="ARBA00004156"/>
    </source>
</evidence>
<evidence type="ECO:0000256" key="2">
    <source>
        <dbReference type="ARBA" id="ARBA00004555"/>
    </source>
</evidence>
<dbReference type="PIRSF" id="PIRSF037094">
    <property type="entry name" value="AP1_complex_gamma"/>
    <property type="match status" value="1"/>
</dbReference>
<dbReference type="InterPro" id="IPR016024">
    <property type="entry name" value="ARM-type_fold"/>
</dbReference>
<dbReference type="InterPro" id="IPR017107">
    <property type="entry name" value="AP1_complex_gsu"/>
</dbReference>
<dbReference type="PROSITE" id="PS50180">
    <property type="entry name" value="GAE"/>
    <property type="match status" value="1"/>
</dbReference>
<organism evidence="12 13">
    <name type="scientific">Gymnopus androsaceus JB14</name>
    <dbReference type="NCBI Taxonomy" id="1447944"/>
    <lineage>
        <taxon>Eukaryota</taxon>
        <taxon>Fungi</taxon>
        <taxon>Dikarya</taxon>
        <taxon>Basidiomycota</taxon>
        <taxon>Agaricomycotina</taxon>
        <taxon>Agaricomycetes</taxon>
        <taxon>Agaricomycetidae</taxon>
        <taxon>Agaricales</taxon>
        <taxon>Marasmiineae</taxon>
        <taxon>Omphalotaceae</taxon>
        <taxon>Gymnopus</taxon>
    </lineage>
</organism>
<feature type="compositionally biased region" description="Low complexity" evidence="10">
    <location>
        <begin position="595"/>
        <end position="611"/>
    </location>
</feature>
<feature type="domain" description="GAE" evidence="11">
    <location>
        <begin position="687"/>
        <end position="800"/>
    </location>
</feature>
<dbReference type="GO" id="GO:0016192">
    <property type="term" value="P:vesicle-mediated transport"/>
    <property type="evidence" value="ECO:0007669"/>
    <property type="project" value="InterPro"/>
</dbReference>
<dbReference type="SUPFAM" id="SSF48371">
    <property type="entry name" value="ARM repeat"/>
    <property type="match status" value="1"/>
</dbReference>
<dbReference type="SUPFAM" id="SSF49348">
    <property type="entry name" value="Clathrin adaptor appendage domain"/>
    <property type="match status" value="1"/>
</dbReference>
<reference evidence="12" key="1">
    <citation type="journal article" date="2019" name="Environ. Microbiol.">
        <title>Fungal ecological strategies reflected in gene transcription - a case study of two litter decomposers.</title>
        <authorList>
            <person name="Barbi F."/>
            <person name="Kohler A."/>
            <person name="Barry K."/>
            <person name="Baskaran P."/>
            <person name="Daum C."/>
            <person name="Fauchery L."/>
            <person name="Ihrmark K."/>
            <person name="Kuo A."/>
            <person name="LaButti K."/>
            <person name="Lipzen A."/>
            <person name="Morin E."/>
            <person name="Grigoriev I.V."/>
            <person name="Henrissat B."/>
            <person name="Lindahl B."/>
            <person name="Martin F."/>
        </authorList>
    </citation>
    <scope>NUCLEOTIDE SEQUENCE</scope>
    <source>
        <strain evidence="12">JB14</strain>
    </source>
</reference>
<dbReference type="Gene3D" id="1.25.10.10">
    <property type="entry name" value="Leucine-rich Repeat Variant"/>
    <property type="match status" value="2"/>
</dbReference>
<evidence type="ECO:0000313" key="13">
    <source>
        <dbReference type="Proteomes" id="UP000799118"/>
    </source>
</evidence>
<gene>
    <name evidence="12" type="ORF">BT96DRAFT_957082</name>
</gene>
<evidence type="ECO:0000256" key="5">
    <source>
        <dbReference type="ARBA" id="ARBA00022927"/>
    </source>
</evidence>
<feature type="compositionally biased region" description="Low complexity" evidence="10">
    <location>
        <begin position="632"/>
        <end position="641"/>
    </location>
</feature>
<evidence type="ECO:0000256" key="3">
    <source>
        <dbReference type="ARBA" id="ARBA00006613"/>
    </source>
</evidence>
<evidence type="ECO:0000256" key="9">
    <source>
        <dbReference type="PIRNR" id="PIRNR037094"/>
    </source>
</evidence>
<dbReference type="Pfam" id="PF01602">
    <property type="entry name" value="Adaptin_N"/>
    <property type="match status" value="1"/>
</dbReference>
<dbReference type="GO" id="GO:0030121">
    <property type="term" value="C:AP-1 adaptor complex"/>
    <property type="evidence" value="ECO:0007669"/>
    <property type="project" value="InterPro"/>
</dbReference>
<dbReference type="InterPro" id="IPR013041">
    <property type="entry name" value="Clathrin_app_Ig-like_sf"/>
</dbReference>
<evidence type="ECO:0000256" key="4">
    <source>
        <dbReference type="ARBA" id="ARBA00022448"/>
    </source>
</evidence>
<accession>A0A6A4HQJ7</accession>
<dbReference type="InterPro" id="IPR002553">
    <property type="entry name" value="Clathrin/coatomer_adapt-like_N"/>
</dbReference>
<keyword evidence="13" id="KW-1185">Reference proteome</keyword>
<dbReference type="GO" id="GO:0005829">
    <property type="term" value="C:cytosol"/>
    <property type="evidence" value="ECO:0007669"/>
    <property type="project" value="GOC"/>
</dbReference>
<dbReference type="GO" id="GO:0006886">
    <property type="term" value="P:intracellular protein transport"/>
    <property type="evidence" value="ECO:0007669"/>
    <property type="project" value="UniProtKB-UniRule"/>
</dbReference>
<feature type="compositionally biased region" description="Pro residues" evidence="10">
    <location>
        <begin position="642"/>
        <end position="657"/>
    </location>
</feature>
<proteinExistence type="inferred from homology"/>